<feature type="transmembrane region" description="Helical" evidence="1">
    <location>
        <begin position="33"/>
        <end position="52"/>
    </location>
</feature>
<organism evidence="2 3">
    <name type="scientific">Streptantibioticus ferralitis</name>
    <dbReference type="NCBI Taxonomy" id="236510"/>
    <lineage>
        <taxon>Bacteria</taxon>
        <taxon>Bacillati</taxon>
        <taxon>Actinomycetota</taxon>
        <taxon>Actinomycetes</taxon>
        <taxon>Kitasatosporales</taxon>
        <taxon>Streptomycetaceae</taxon>
        <taxon>Streptantibioticus</taxon>
    </lineage>
</organism>
<keyword evidence="3" id="KW-1185">Reference proteome</keyword>
<dbReference type="EMBL" id="JARHTQ010000016">
    <property type="protein sequence ID" value="MDF2258526.1"/>
    <property type="molecule type" value="Genomic_DNA"/>
</dbReference>
<evidence type="ECO:0008006" key="4">
    <source>
        <dbReference type="Google" id="ProtNLM"/>
    </source>
</evidence>
<evidence type="ECO:0000313" key="3">
    <source>
        <dbReference type="Proteomes" id="UP001220022"/>
    </source>
</evidence>
<reference evidence="2 3" key="1">
    <citation type="submission" date="2023-03" db="EMBL/GenBank/DDBJ databases">
        <title>Draft genome sequence of type strain Streptomyces ferralitis JCM 14344.</title>
        <authorList>
            <person name="Klaysubun C."/>
            <person name="Duangmal K."/>
        </authorList>
    </citation>
    <scope>NUCLEOTIDE SEQUENCE [LARGE SCALE GENOMIC DNA]</scope>
    <source>
        <strain evidence="2 3">JCM 14344</strain>
    </source>
</reference>
<name>A0ABT5Z4M9_9ACTN</name>
<keyword evidence="1" id="KW-1133">Transmembrane helix</keyword>
<dbReference type="Proteomes" id="UP001220022">
    <property type="component" value="Unassembled WGS sequence"/>
</dbReference>
<evidence type="ECO:0000256" key="1">
    <source>
        <dbReference type="SAM" id="Phobius"/>
    </source>
</evidence>
<dbReference type="RefSeq" id="WP_275817638.1">
    <property type="nucleotide sequence ID" value="NZ_BAAANM010000006.1"/>
</dbReference>
<proteinExistence type="predicted"/>
<comment type="caution">
    <text evidence="2">The sequence shown here is derived from an EMBL/GenBank/DDBJ whole genome shotgun (WGS) entry which is preliminary data.</text>
</comment>
<gene>
    <name evidence="2" type="ORF">P2L57_23220</name>
</gene>
<feature type="transmembrane region" description="Helical" evidence="1">
    <location>
        <begin position="58"/>
        <end position="75"/>
    </location>
</feature>
<protein>
    <recommendedName>
        <fullName evidence="4">PrgI family protein</fullName>
    </recommendedName>
</protein>
<accession>A0ABT5Z4M9</accession>
<evidence type="ECO:0000313" key="2">
    <source>
        <dbReference type="EMBL" id="MDF2258526.1"/>
    </source>
</evidence>
<keyword evidence="1" id="KW-0812">Transmembrane</keyword>
<sequence length="195" mass="21959">MRKGYTFTRHFDLETRQHEIMGLDLGEGVPRRTLILGVTLCVVWCGGLFLVFGAPSKYTFSIYMLPPLVIAVLGAQRNRRVDRRRNLTCWALAIRYVRRGHRPIINGGRRAAERSEWIPVRARWGDRIEQLLELPGFGGLEPVLGGIEQGEITAGAAIRLDARARLYGPDRVWRARQRTGLAAKTTSTATGKAHR</sequence>
<keyword evidence="1" id="KW-0472">Membrane</keyword>